<dbReference type="RefSeq" id="WP_177183482.1">
    <property type="nucleotide sequence ID" value="NZ_FOMR01000020.1"/>
</dbReference>
<organism evidence="2 3">
    <name type="scientific">Lentibacillus persicus</name>
    <dbReference type="NCBI Taxonomy" id="640948"/>
    <lineage>
        <taxon>Bacteria</taxon>
        <taxon>Bacillati</taxon>
        <taxon>Bacillota</taxon>
        <taxon>Bacilli</taxon>
        <taxon>Bacillales</taxon>
        <taxon>Bacillaceae</taxon>
        <taxon>Lentibacillus</taxon>
    </lineage>
</organism>
<accession>A0A1I2B009</accession>
<evidence type="ECO:0000313" key="2">
    <source>
        <dbReference type="EMBL" id="SFE49369.1"/>
    </source>
</evidence>
<sequence length="51" mass="6273">MIWIYIFVIPVTLMLLFAFVFDKVHNIKKIRKVDERKIDKIWAEADKKNFF</sequence>
<dbReference type="Proteomes" id="UP000199474">
    <property type="component" value="Unassembled WGS sequence"/>
</dbReference>
<evidence type="ECO:0000256" key="1">
    <source>
        <dbReference type="SAM" id="Phobius"/>
    </source>
</evidence>
<keyword evidence="1" id="KW-0472">Membrane</keyword>
<dbReference type="AlphaFoldDB" id="A0A1I2B009"/>
<gene>
    <name evidence="2" type="ORF">SAMN05216238_1202</name>
</gene>
<feature type="transmembrane region" description="Helical" evidence="1">
    <location>
        <begin position="6"/>
        <end position="22"/>
    </location>
</feature>
<name>A0A1I2B009_9BACI</name>
<proteinExistence type="predicted"/>
<keyword evidence="1" id="KW-1133">Transmembrane helix</keyword>
<protein>
    <submittedName>
        <fullName evidence="2">Uncharacterized protein</fullName>
    </submittedName>
</protein>
<keyword evidence="3" id="KW-1185">Reference proteome</keyword>
<keyword evidence="1" id="KW-0812">Transmembrane</keyword>
<reference evidence="3" key="1">
    <citation type="submission" date="2016-10" db="EMBL/GenBank/DDBJ databases">
        <authorList>
            <person name="Varghese N."/>
            <person name="Submissions S."/>
        </authorList>
    </citation>
    <scope>NUCLEOTIDE SEQUENCE [LARGE SCALE GENOMIC DNA]</scope>
    <source>
        <strain evidence="3">DSM 22530</strain>
    </source>
</reference>
<dbReference type="EMBL" id="FOMR01000020">
    <property type="protein sequence ID" value="SFE49369.1"/>
    <property type="molecule type" value="Genomic_DNA"/>
</dbReference>
<evidence type="ECO:0000313" key="3">
    <source>
        <dbReference type="Proteomes" id="UP000199474"/>
    </source>
</evidence>